<reference evidence="2 3" key="1">
    <citation type="journal article" date="2012" name="Eukaryot. Cell">
        <title>Genome sequence of the Trichosporon asahii environmental strain CBS 8904.</title>
        <authorList>
            <person name="Yang R.Y."/>
            <person name="Li H.T."/>
            <person name="Zhu H."/>
            <person name="Zhou G.P."/>
            <person name="Wang M."/>
            <person name="Wang L."/>
        </authorList>
    </citation>
    <scope>NUCLEOTIDE SEQUENCE [LARGE SCALE GENOMIC DNA]</scope>
    <source>
        <strain evidence="2 3">CBS 8904</strain>
    </source>
</reference>
<evidence type="ECO:0000313" key="3">
    <source>
        <dbReference type="Proteomes" id="UP000006757"/>
    </source>
</evidence>
<keyword evidence="3" id="KW-1185">Reference proteome</keyword>
<proteinExistence type="predicted"/>
<dbReference type="InParanoid" id="K1VR48"/>
<feature type="region of interest" description="Disordered" evidence="1">
    <location>
        <begin position="79"/>
        <end position="205"/>
    </location>
</feature>
<evidence type="ECO:0000313" key="2">
    <source>
        <dbReference type="EMBL" id="EKC99187.1"/>
    </source>
</evidence>
<feature type="compositionally biased region" description="Low complexity" evidence="1">
    <location>
        <begin position="111"/>
        <end position="124"/>
    </location>
</feature>
<dbReference type="EMBL" id="AMBO01000374">
    <property type="protein sequence ID" value="EKC99187.1"/>
    <property type="molecule type" value="Genomic_DNA"/>
</dbReference>
<protein>
    <submittedName>
        <fullName evidence="2">Uncharacterized protein</fullName>
    </submittedName>
</protein>
<dbReference type="HOGENOM" id="CLU_991071_0_0_1"/>
<accession>K1VR48</accession>
<dbReference type="AlphaFoldDB" id="K1VR48"/>
<gene>
    <name evidence="2" type="ORF">A1Q2_06504</name>
</gene>
<dbReference type="OrthoDB" id="10547614at2759"/>
<feature type="region of interest" description="Disordered" evidence="1">
    <location>
        <begin position="1"/>
        <end position="37"/>
    </location>
</feature>
<name>K1VR48_TRIAC</name>
<dbReference type="Proteomes" id="UP000006757">
    <property type="component" value="Unassembled WGS sequence"/>
</dbReference>
<feature type="compositionally biased region" description="Polar residues" evidence="1">
    <location>
        <begin position="86"/>
        <end position="98"/>
    </location>
</feature>
<feature type="compositionally biased region" description="Pro residues" evidence="1">
    <location>
        <begin position="178"/>
        <end position="192"/>
    </location>
</feature>
<comment type="caution">
    <text evidence="2">The sequence shown here is derived from an EMBL/GenBank/DDBJ whole genome shotgun (WGS) entry which is preliminary data.</text>
</comment>
<evidence type="ECO:0000256" key="1">
    <source>
        <dbReference type="SAM" id="MobiDB-lite"/>
    </source>
</evidence>
<sequence length="281" mass="30580">MPVVSQPVPPTTHLPSHDKASFATSIPSEATRPLIPSVKPVNMSPMAASPMVAGPSTAWPSSATQSRFFLVDIDEPAMPTAALGSPPQSFSRCSSEPPSNRDGEYRRQRSSSDSISRTPSIPDSNDSHVDLKSMGAAPVPITPPKSDNAKFLPPESLTSLTVASEPTSPLRQCSLPSKAPPLQPEPLEAPPFPRHDSEPITTTYHPLRSSQYTDLFLLEPHEYDSIADSELMRLYDRGVIDGRILEQIVDASIRIQRACTDADRAVSIKTRRAMIRHALEE</sequence>
<feature type="compositionally biased region" description="Polar residues" evidence="1">
    <location>
        <begin position="156"/>
        <end position="175"/>
    </location>
</feature>
<organism evidence="2 3">
    <name type="scientific">Trichosporon asahii var. asahii (strain CBS 8904)</name>
    <name type="common">Yeast</name>
    <dbReference type="NCBI Taxonomy" id="1220162"/>
    <lineage>
        <taxon>Eukaryota</taxon>
        <taxon>Fungi</taxon>
        <taxon>Dikarya</taxon>
        <taxon>Basidiomycota</taxon>
        <taxon>Agaricomycotina</taxon>
        <taxon>Tremellomycetes</taxon>
        <taxon>Trichosporonales</taxon>
        <taxon>Trichosporonaceae</taxon>
        <taxon>Trichosporon</taxon>
    </lineage>
</organism>